<dbReference type="InterPro" id="IPR036259">
    <property type="entry name" value="MFS_trans_sf"/>
</dbReference>
<reference evidence="2 3" key="1">
    <citation type="journal article" date="2024" name="G3 (Bethesda)">
        <title>Genome assembly of Hibiscus sabdariffa L. provides insights into metabolisms of medicinal natural products.</title>
        <authorList>
            <person name="Kim T."/>
        </authorList>
    </citation>
    <scope>NUCLEOTIDE SEQUENCE [LARGE SCALE GENOMIC DNA]</scope>
    <source>
        <strain evidence="2">TK-2024</strain>
        <tissue evidence="2">Old leaves</tissue>
    </source>
</reference>
<dbReference type="Gene3D" id="1.20.1250.20">
    <property type="entry name" value="MFS general substrate transporter like domains"/>
    <property type="match status" value="1"/>
</dbReference>
<name>A0ABR2FGT7_9ROSI</name>
<feature type="transmembrane region" description="Helical" evidence="1">
    <location>
        <begin position="40"/>
        <end position="61"/>
    </location>
</feature>
<organism evidence="2 3">
    <name type="scientific">Hibiscus sabdariffa</name>
    <name type="common">roselle</name>
    <dbReference type="NCBI Taxonomy" id="183260"/>
    <lineage>
        <taxon>Eukaryota</taxon>
        <taxon>Viridiplantae</taxon>
        <taxon>Streptophyta</taxon>
        <taxon>Embryophyta</taxon>
        <taxon>Tracheophyta</taxon>
        <taxon>Spermatophyta</taxon>
        <taxon>Magnoliopsida</taxon>
        <taxon>eudicotyledons</taxon>
        <taxon>Gunneridae</taxon>
        <taxon>Pentapetalae</taxon>
        <taxon>rosids</taxon>
        <taxon>malvids</taxon>
        <taxon>Malvales</taxon>
        <taxon>Malvaceae</taxon>
        <taxon>Malvoideae</taxon>
        <taxon>Hibiscus</taxon>
    </lineage>
</organism>
<evidence type="ECO:0000313" key="2">
    <source>
        <dbReference type="EMBL" id="KAK8580158.1"/>
    </source>
</evidence>
<keyword evidence="3" id="KW-1185">Reference proteome</keyword>
<feature type="transmembrane region" description="Helical" evidence="1">
    <location>
        <begin position="115"/>
        <end position="138"/>
    </location>
</feature>
<sequence>MLVSFLCCITAREVEVRRLKLINEYGIIDYQEDQWIPMNIMWLTPQFLLLGTMGGLVEGGMEGSFYNLVPESMRLYRTRCHSIMMVMGKILSIGTTFVFGGWFGDISATSHLDRYYMMLAITSIGSMAFFTVACYWNYMAPEECLAQGTEPLAQESSSQSLLKGYFFSQGNSVAARPSRWNSVRESLRNRSFGSRSHGNSRSFSK</sequence>
<keyword evidence="1" id="KW-0472">Membrane</keyword>
<evidence type="ECO:0000256" key="1">
    <source>
        <dbReference type="SAM" id="Phobius"/>
    </source>
</evidence>
<keyword evidence="1" id="KW-0812">Transmembrane</keyword>
<evidence type="ECO:0000313" key="3">
    <source>
        <dbReference type="Proteomes" id="UP001472677"/>
    </source>
</evidence>
<keyword evidence="1" id="KW-1133">Transmembrane helix</keyword>
<feature type="transmembrane region" description="Helical" evidence="1">
    <location>
        <begin position="82"/>
        <end position="103"/>
    </location>
</feature>
<dbReference type="PANTHER" id="PTHR11654">
    <property type="entry name" value="OLIGOPEPTIDE TRANSPORTER-RELATED"/>
    <property type="match status" value="1"/>
</dbReference>
<dbReference type="EMBL" id="JBBPBM010000006">
    <property type="protein sequence ID" value="KAK8580158.1"/>
    <property type="molecule type" value="Genomic_DNA"/>
</dbReference>
<comment type="caution">
    <text evidence="2">The sequence shown here is derived from an EMBL/GenBank/DDBJ whole genome shotgun (WGS) entry which is preliminary data.</text>
</comment>
<accession>A0ABR2FGT7</accession>
<proteinExistence type="predicted"/>
<dbReference type="Proteomes" id="UP001472677">
    <property type="component" value="Unassembled WGS sequence"/>
</dbReference>
<protein>
    <submittedName>
        <fullName evidence="2">Uncharacterized protein</fullName>
    </submittedName>
</protein>
<gene>
    <name evidence="2" type="ORF">V6N12_070442</name>
</gene>